<evidence type="ECO:0000313" key="2">
    <source>
        <dbReference type="Proteomes" id="UP001153555"/>
    </source>
</evidence>
<accession>A0A9N7RH98</accession>
<dbReference type="PANTHER" id="PTHR34576:SF2">
    <property type="entry name" value="MEMBRANE-ASSOCIATED KINASE REGULATOR 6-RELATED"/>
    <property type="match status" value="1"/>
</dbReference>
<sequence>MEKDNSQPLATESFSYSWLTHKNPASSSLDTFLGSKFANTNSEKQISFDFDFSITSSSSSSASCVVHADEIFFEGQIKPVYIKKSQPEARITSNSISTPPTPLYSPISPFVSENNLHTLQKWRTSSQKILQKCIGFVRPLCKTSSRKSNRVDDLDRKILDYFN</sequence>
<protein>
    <recommendedName>
        <fullName evidence="3">Membrane-associated kinase regulator 6</fullName>
    </recommendedName>
</protein>
<organism evidence="1 2">
    <name type="scientific">Striga hermonthica</name>
    <name type="common">Purple witchweed</name>
    <name type="synonym">Buchnera hermonthica</name>
    <dbReference type="NCBI Taxonomy" id="68872"/>
    <lineage>
        <taxon>Eukaryota</taxon>
        <taxon>Viridiplantae</taxon>
        <taxon>Streptophyta</taxon>
        <taxon>Embryophyta</taxon>
        <taxon>Tracheophyta</taxon>
        <taxon>Spermatophyta</taxon>
        <taxon>Magnoliopsida</taxon>
        <taxon>eudicotyledons</taxon>
        <taxon>Gunneridae</taxon>
        <taxon>Pentapetalae</taxon>
        <taxon>asterids</taxon>
        <taxon>lamiids</taxon>
        <taxon>Lamiales</taxon>
        <taxon>Orobanchaceae</taxon>
        <taxon>Buchnereae</taxon>
        <taxon>Striga</taxon>
    </lineage>
</organism>
<gene>
    <name evidence="1" type="ORF">SHERM_26056</name>
</gene>
<dbReference type="EMBL" id="CACSLK010027831">
    <property type="protein sequence ID" value="CAA0830664.1"/>
    <property type="molecule type" value="Genomic_DNA"/>
</dbReference>
<reference evidence="1" key="1">
    <citation type="submission" date="2019-12" db="EMBL/GenBank/DDBJ databases">
        <authorList>
            <person name="Scholes J."/>
        </authorList>
    </citation>
    <scope>NUCLEOTIDE SEQUENCE</scope>
</reference>
<dbReference type="OrthoDB" id="1913205at2759"/>
<dbReference type="Proteomes" id="UP001153555">
    <property type="component" value="Unassembled WGS sequence"/>
</dbReference>
<dbReference type="InterPro" id="IPR044699">
    <property type="entry name" value="MAKR6"/>
</dbReference>
<evidence type="ECO:0008006" key="3">
    <source>
        <dbReference type="Google" id="ProtNLM"/>
    </source>
</evidence>
<comment type="caution">
    <text evidence="1">The sequence shown here is derived from an EMBL/GenBank/DDBJ whole genome shotgun (WGS) entry which is preliminary data.</text>
</comment>
<dbReference type="PANTHER" id="PTHR34576">
    <property type="entry name" value="MEMBRANE-ASSOCIATED KINASE REGULATOR 6-RELATED"/>
    <property type="match status" value="1"/>
</dbReference>
<name>A0A9N7RH98_STRHE</name>
<keyword evidence="2" id="KW-1185">Reference proteome</keyword>
<evidence type="ECO:0000313" key="1">
    <source>
        <dbReference type="EMBL" id="CAA0830664.1"/>
    </source>
</evidence>
<proteinExistence type="predicted"/>
<dbReference type="AlphaFoldDB" id="A0A9N7RH98"/>